<dbReference type="RefSeq" id="WP_305754813.1">
    <property type="nucleotide sequence ID" value="NZ_JAPCKK010000016.1"/>
</dbReference>
<dbReference type="Gene3D" id="6.10.250.3370">
    <property type="match status" value="1"/>
</dbReference>
<evidence type="ECO:0000256" key="2">
    <source>
        <dbReference type="ARBA" id="ARBA00007832"/>
    </source>
</evidence>
<dbReference type="Pfam" id="PF06276">
    <property type="entry name" value="FhuF"/>
    <property type="match status" value="1"/>
</dbReference>
<dbReference type="Gene3D" id="1.10.510.40">
    <property type="match status" value="1"/>
</dbReference>
<dbReference type="Proteomes" id="UP001241848">
    <property type="component" value="Unassembled WGS sequence"/>
</dbReference>
<comment type="pathway">
    <text evidence="1">Siderophore biosynthesis.</text>
</comment>
<dbReference type="EMBL" id="JAPCKK010000016">
    <property type="protein sequence ID" value="MDP4097194.1"/>
    <property type="molecule type" value="Genomic_DNA"/>
</dbReference>
<proteinExistence type="inferred from homology"/>
<name>A0ABT9FR97_9BACL</name>
<evidence type="ECO:0008006" key="7">
    <source>
        <dbReference type="Google" id="ProtNLM"/>
    </source>
</evidence>
<protein>
    <recommendedName>
        <fullName evidence="7">IucA/IucC family siderophore biosynthesis protein</fullName>
    </recommendedName>
</protein>
<comment type="caution">
    <text evidence="5">The sequence shown here is derived from an EMBL/GenBank/DDBJ whole genome shotgun (WGS) entry which is preliminary data.</text>
</comment>
<evidence type="ECO:0000259" key="4">
    <source>
        <dbReference type="Pfam" id="PF06276"/>
    </source>
</evidence>
<feature type="domain" description="Aerobactin siderophore biosynthesis IucA/IucC N-terminal" evidence="3">
    <location>
        <begin position="137"/>
        <end position="317"/>
    </location>
</feature>
<organism evidence="5 6">
    <name type="scientific">Paenibacillus zeirhizosphaerae</name>
    <dbReference type="NCBI Taxonomy" id="2987519"/>
    <lineage>
        <taxon>Bacteria</taxon>
        <taxon>Bacillati</taxon>
        <taxon>Bacillota</taxon>
        <taxon>Bacilli</taxon>
        <taxon>Bacillales</taxon>
        <taxon>Paenibacillaceae</taxon>
        <taxon>Paenibacillus</taxon>
    </lineage>
</organism>
<keyword evidence="6" id="KW-1185">Reference proteome</keyword>
<dbReference type="Pfam" id="PF04183">
    <property type="entry name" value="IucA_IucC"/>
    <property type="match status" value="1"/>
</dbReference>
<comment type="similarity">
    <text evidence="2">Belongs to the IucA/IucC family.</text>
</comment>
<gene>
    <name evidence="5" type="ORF">OIN60_10470</name>
</gene>
<evidence type="ECO:0000313" key="5">
    <source>
        <dbReference type="EMBL" id="MDP4097194.1"/>
    </source>
</evidence>
<evidence type="ECO:0000256" key="1">
    <source>
        <dbReference type="ARBA" id="ARBA00004924"/>
    </source>
</evidence>
<dbReference type="PANTHER" id="PTHR34384">
    <property type="entry name" value="L-2,3-DIAMINOPROPANOATE--CITRATE LIGASE"/>
    <property type="match status" value="1"/>
</dbReference>
<dbReference type="PANTHER" id="PTHR34384:SF5">
    <property type="entry name" value="L-2,3-DIAMINOPROPANOATE--CITRATE LIGASE"/>
    <property type="match status" value="1"/>
</dbReference>
<reference evidence="5 6" key="1">
    <citation type="submission" date="2022-10" db="EMBL/GenBank/DDBJ databases">
        <title>Paenibacillus description and whole genome data of maize root bacterial community.</title>
        <authorList>
            <person name="Marton D."/>
            <person name="Farkas M."/>
            <person name="Cserhati M."/>
        </authorList>
    </citation>
    <scope>NUCLEOTIDE SEQUENCE [LARGE SCALE GENOMIC DNA]</scope>
    <source>
        <strain evidence="5 6">P96</strain>
    </source>
</reference>
<accession>A0ABT9FR97</accession>
<sequence>MLETVDNLRSEIKANLHQCKVLLNSYIREFCSEHPESVAIDPKEYTYTIRFGASGVHIYGRFSYFSVTGEHEYESFYVNGGEALDHAYLVQLIIQELRQQDPSIPDERTIDFINKVENSYEKLVLFLQHSDSGQVQDYISSEQSLLYGHPFHPFPKNTMGFSAQEVRAYCPELRSSFQLCYFAVREDVFEEEWVTEHRRIDLDVTIAGHTRRLLMEKGHSYAILPLHPWQYEHVQTIQAVQEYIEQDKLIPLGSLGPRVYPTSSVRTVYIPDLKCNIKLSLNIQITNLMRNNNREQMRRTMDAAGYLLRKGCFAQEPHTQIAYEIGVCTCRFGDDEITKLFTSAYRSIDFDESSTYVLSSLVEVPLTGERPRLFSLMNNRSIDEWFRRYLQISLLPIIRVAEVEGIHFEAHLQNSLLTIRDGLPHVFIIRDLEGVSVNRERAGANENTAGPLFYSKEDAWARTAYYFFVNHLGSLIHAIASGVDGTEEQFWRMVWEVLVEEYARNKGELIQHLLTADAFLAKKNLMSCLTGNSESPAYIPVTNVMKYMGSETSEDGKQFV</sequence>
<dbReference type="InterPro" id="IPR007310">
    <property type="entry name" value="Aerobactin_biosyn_IucA/IucC_N"/>
</dbReference>
<dbReference type="InterPro" id="IPR022770">
    <property type="entry name" value="IucA/IucC-like_C"/>
</dbReference>
<feature type="domain" description="Aerobactin siderophore biosynthesis IucA/IucC-like C-terminal" evidence="4">
    <location>
        <begin position="384"/>
        <end position="534"/>
    </location>
</feature>
<evidence type="ECO:0000259" key="3">
    <source>
        <dbReference type="Pfam" id="PF04183"/>
    </source>
</evidence>
<evidence type="ECO:0000313" key="6">
    <source>
        <dbReference type="Proteomes" id="UP001241848"/>
    </source>
</evidence>
<dbReference type="InterPro" id="IPR037455">
    <property type="entry name" value="LucA/IucC-like"/>
</dbReference>